<dbReference type="EMBL" id="BK015583">
    <property type="protein sequence ID" value="DAE14459.1"/>
    <property type="molecule type" value="Genomic_DNA"/>
</dbReference>
<organism evidence="1">
    <name type="scientific">Siphoviridae sp. ctHiz26</name>
    <dbReference type="NCBI Taxonomy" id="2825423"/>
    <lineage>
        <taxon>Viruses</taxon>
        <taxon>Duplodnaviria</taxon>
        <taxon>Heunggongvirae</taxon>
        <taxon>Uroviricota</taxon>
        <taxon>Caudoviricetes</taxon>
    </lineage>
</organism>
<reference evidence="1" key="1">
    <citation type="journal article" date="2021" name="Proc. Natl. Acad. Sci. U.S.A.">
        <title>A Catalog of Tens of Thousands of Viruses from Human Metagenomes Reveals Hidden Associations with Chronic Diseases.</title>
        <authorList>
            <person name="Tisza M.J."/>
            <person name="Buck C.B."/>
        </authorList>
    </citation>
    <scope>NUCLEOTIDE SEQUENCE</scope>
    <source>
        <strain evidence="1">CtHiz26</strain>
    </source>
</reference>
<name>A0A8S5Q6P3_9CAUD</name>
<evidence type="ECO:0000313" key="1">
    <source>
        <dbReference type="EMBL" id="DAE14459.1"/>
    </source>
</evidence>
<accession>A0A8S5Q6P3</accession>
<protein>
    <submittedName>
        <fullName evidence="1">Uncharacterized protein</fullName>
    </submittedName>
</protein>
<sequence length="73" mass="8353">MKEVLTILHADNGIMLKSDEYVEVMEDTHNADGKGKDNLYQRLGRYLYSLVKGTMDEEMSNSVQVELNITKTE</sequence>
<proteinExistence type="predicted"/>